<protein>
    <submittedName>
        <fullName evidence="2">DUF2071 domain-containing protein</fullName>
    </submittedName>
</protein>
<dbReference type="EMBL" id="CP074133">
    <property type="protein sequence ID" value="QUX21550.1"/>
    <property type="molecule type" value="Genomic_DNA"/>
</dbReference>
<feature type="region of interest" description="Disordered" evidence="1">
    <location>
        <begin position="1"/>
        <end position="61"/>
    </location>
</feature>
<sequence>MPPPAAARCTVPVPSPGGAARGRGVPEGPHWRRGGPVRGGGGERGERGAAAGVPELPPDSPPVRSGAVLLRQRWSDVVFLHWPVDPARVAPLLPAGTRPDLFRGTAHAGLVAFRMPVNSVAGAVPVGGFDEVNVRVYSVDRHGRRGVVFLSMDADAAHAVAAARVLTGLPYMWSDISLVRGRDGLRAGAVRRRAPGRARGRWAVRAGGPLERPDPLEHFLTARWGLHTRHLGRTWWLRADHRPWPLHRAEFLHYEGDLLGAAGLEPLTERPVSALWSPGTDTGFTVLLV</sequence>
<gene>
    <name evidence="2" type="ORF">KGD84_24570</name>
</gene>
<accession>A0ABX8BIK0</accession>
<dbReference type="Pfam" id="PF09844">
    <property type="entry name" value="DUF2071"/>
    <property type="match status" value="1"/>
</dbReference>
<dbReference type="PANTHER" id="PTHR39186">
    <property type="entry name" value="DUF2071 FAMILY PROTEIN"/>
    <property type="match status" value="1"/>
</dbReference>
<proteinExistence type="predicted"/>
<evidence type="ECO:0000313" key="2">
    <source>
        <dbReference type="EMBL" id="QUX21550.1"/>
    </source>
</evidence>
<dbReference type="Gene3D" id="2.40.400.10">
    <property type="entry name" value="Acetoacetate decarboxylase-like"/>
    <property type="match status" value="1"/>
</dbReference>
<name>A0ABX8BIK0_9ACTN</name>
<dbReference type="InterPro" id="IPR018644">
    <property type="entry name" value="DUF2071"/>
</dbReference>
<reference evidence="2 3" key="1">
    <citation type="submission" date="2021-05" db="EMBL/GenBank/DDBJ databases">
        <title>Direct Submission.</title>
        <authorList>
            <person name="Li K."/>
            <person name="Gao J."/>
        </authorList>
    </citation>
    <scope>NUCLEOTIDE SEQUENCE [LARGE SCALE GENOMIC DNA]</scope>
    <source>
        <strain evidence="2 3">Mg02</strain>
    </source>
</reference>
<dbReference type="InterPro" id="IPR023375">
    <property type="entry name" value="ADC_dom_sf"/>
</dbReference>
<evidence type="ECO:0000256" key="1">
    <source>
        <dbReference type="SAM" id="MobiDB-lite"/>
    </source>
</evidence>
<organism evidence="2 3">
    <name type="scientific">Nocardiopsis changdeensis</name>
    <dbReference type="NCBI Taxonomy" id="2831969"/>
    <lineage>
        <taxon>Bacteria</taxon>
        <taxon>Bacillati</taxon>
        <taxon>Actinomycetota</taxon>
        <taxon>Actinomycetes</taxon>
        <taxon>Streptosporangiales</taxon>
        <taxon>Nocardiopsidaceae</taxon>
        <taxon>Nocardiopsis</taxon>
    </lineage>
</organism>
<dbReference type="SUPFAM" id="SSF160104">
    <property type="entry name" value="Acetoacetate decarboxylase-like"/>
    <property type="match status" value="1"/>
</dbReference>
<dbReference type="Proteomes" id="UP000676079">
    <property type="component" value="Chromosome"/>
</dbReference>
<dbReference type="PANTHER" id="PTHR39186:SF1">
    <property type="entry name" value="DUF2071 DOMAIN-CONTAINING PROTEIN"/>
    <property type="match status" value="1"/>
</dbReference>
<keyword evidence="3" id="KW-1185">Reference proteome</keyword>
<evidence type="ECO:0000313" key="3">
    <source>
        <dbReference type="Proteomes" id="UP000676079"/>
    </source>
</evidence>